<name>A0A9W9YLY7_9CNID</name>
<protein>
    <submittedName>
        <fullName evidence="2">Uncharacterized protein</fullName>
    </submittedName>
</protein>
<gene>
    <name evidence="2" type="ORF">OS493_023754</name>
</gene>
<reference evidence="2" key="1">
    <citation type="submission" date="2023-01" db="EMBL/GenBank/DDBJ databases">
        <title>Genome assembly of the deep-sea coral Lophelia pertusa.</title>
        <authorList>
            <person name="Herrera S."/>
            <person name="Cordes E."/>
        </authorList>
    </citation>
    <scope>NUCLEOTIDE SEQUENCE</scope>
    <source>
        <strain evidence="2">USNM1676648</strain>
        <tissue evidence="2">Polyp</tissue>
    </source>
</reference>
<evidence type="ECO:0000313" key="2">
    <source>
        <dbReference type="EMBL" id="KAJ7357625.1"/>
    </source>
</evidence>
<dbReference type="AlphaFoldDB" id="A0A9W9YLY7"/>
<sequence length="187" mass="20782">MPPFKLEIVFLSETSASEESKSLQIVGRTPRTLFLRKISDLPVYAVRSERGGRERVLHRNLLLPFNVIPQLQEKQPTAPRDPAVSRGPADPPDPQEQPPAQRDPQESQRPVDAPDPSDSADDDRTEDDVLSDVVILRPEAPEFQPSITPQDMDPHIAEPPTPPPDVPGTAVLLEDEHVPQEPEPRGR</sequence>
<evidence type="ECO:0000313" key="3">
    <source>
        <dbReference type="Proteomes" id="UP001163046"/>
    </source>
</evidence>
<proteinExistence type="predicted"/>
<feature type="region of interest" description="Disordered" evidence="1">
    <location>
        <begin position="72"/>
        <end position="187"/>
    </location>
</feature>
<keyword evidence="3" id="KW-1185">Reference proteome</keyword>
<dbReference type="Proteomes" id="UP001163046">
    <property type="component" value="Unassembled WGS sequence"/>
</dbReference>
<dbReference type="EMBL" id="MU827319">
    <property type="protein sequence ID" value="KAJ7357625.1"/>
    <property type="molecule type" value="Genomic_DNA"/>
</dbReference>
<feature type="compositionally biased region" description="Basic and acidic residues" evidence="1">
    <location>
        <begin position="174"/>
        <end position="187"/>
    </location>
</feature>
<accession>A0A9W9YLY7</accession>
<comment type="caution">
    <text evidence="2">The sequence shown here is derived from an EMBL/GenBank/DDBJ whole genome shotgun (WGS) entry which is preliminary data.</text>
</comment>
<evidence type="ECO:0000256" key="1">
    <source>
        <dbReference type="SAM" id="MobiDB-lite"/>
    </source>
</evidence>
<feature type="compositionally biased region" description="Pro residues" evidence="1">
    <location>
        <begin position="157"/>
        <end position="166"/>
    </location>
</feature>
<organism evidence="2 3">
    <name type="scientific">Desmophyllum pertusum</name>
    <dbReference type="NCBI Taxonomy" id="174260"/>
    <lineage>
        <taxon>Eukaryota</taxon>
        <taxon>Metazoa</taxon>
        <taxon>Cnidaria</taxon>
        <taxon>Anthozoa</taxon>
        <taxon>Hexacorallia</taxon>
        <taxon>Scleractinia</taxon>
        <taxon>Caryophylliina</taxon>
        <taxon>Caryophylliidae</taxon>
        <taxon>Desmophyllum</taxon>
    </lineage>
</organism>
<feature type="compositionally biased region" description="Acidic residues" evidence="1">
    <location>
        <begin position="118"/>
        <end position="130"/>
    </location>
</feature>
<dbReference type="OrthoDB" id="4369127at2759"/>